<evidence type="ECO:0000256" key="2">
    <source>
        <dbReference type="ARBA" id="ARBA00040808"/>
    </source>
</evidence>
<comment type="caution">
    <text evidence="3">The sequence shown here is derived from an EMBL/GenBank/DDBJ whole genome shotgun (WGS) entry which is preliminary data.</text>
</comment>
<proteinExistence type="inferred from homology"/>
<keyword evidence="4" id="KW-1185">Reference proteome</keyword>
<dbReference type="Gene3D" id="1.10.472.10">
    <property type="entry name" value="Cyclin-like"/>
    <property type="match status" value="1"/>
</dbReference>
<dbReference type="CDD" id="cd20557">
    <property type="entry name" value="CYCLIN_ScPCL1-like"/>
    <property type="match status" value="1"/>
</dbReference>
<dbReference type="InterPro" id="IPR013922">
    <property type="entry name" value="Cyclin_PHO80-like"/>
</dbReference>
<dbReference type="STRING" id="6336.A0A0V0SBD1"/>
<dbReference type="GO" id="GO:0016538">
    <property type="term" value="F:cyclin-dependent protein serine/threonine kinase regulator activity"/>
    <property type="evidence" value="ECO:0007669"/>
    <property type="project" value="TreeGrafter"/>
</dbReference>
<dbReference type="OrthoDB" id="244495at2759"/>
<protein>
    <recommendedName>
        <fullName evidence="2">Protein CNPPD1</fullName>
    </recommendedName>
</protein>
<dbReference type="GO" id="GO:0000307">
    <property type="term" value="C:cyclin-dependent protein kinase holoenzyme complex"/>
    <property type="evidence" value="ECO:0007669"/>
    <property type="project" value="TreeGrafter"/>
</dbReference>
<name>A0A0V0SBD1_9BILA</name>
<dbReference type="GO" id="GO:0005634">
    <property type="term" value="C:nucleus"/>
    <property type="evidence" value="ECO:0007669"/>
    <property type="project" value="TreeGrafter"/>
</dbReference>
<gene>
    <name evidence="3" type="primary">CNPPD1</name>
    <name evidence="3" type="ORF">T07_913</name>
</gene>
<dbReference type="PANTHER" id="PTHR15615">
    <property type="match status" value="1"/>
</dbReference>
<dbReference type="EMBL" id="JYDL01000020">
    <property type="protein sequence ID" value="KRX24008.1"/>
    <property type="molecule type" value="Genomic_DNA"/>
</dbReference>
<dbReference type="Proteomes" id="UP000054630">
    <property type="component" value="Unassembled WGS sequence"/>
</dbReference>
<dbReference type="GO" id="GO:0019901">
    <property type="term" value="F:protein kinase binding"/>
    <property type="evidence" value="ECO:0007669"/>
    <property type="project" value="InterPro"/>
</dbReference>
<evidence type="ECO:0000313" key="3">
    <source>
        <dbReference type="EMBL" id="KRX24008.1"/>
    </source>
</evidence>
<dbReference type="PANTHER" id="PTHR15615:SF108">
    <property type="entry name" value="PROTEIN CNPPD1"/>
    <property type="match status" value="1"/>
</dbReference>
<evidence type="ECO:0000256" key="1">
    <source>
        <dbReference type="ARBA" id="ARBA00038508"/>
    </source>
</evidence>
<evidence type="ECO:0000313" key="4">
    <source>
        <dbReference type="Proteomes" id="UP000054630"/>
    </source>
</evidence>
<organism evidence="3 4">
    <name type="scientific">Trichinella nelsoni</name>
    <dbReference type="NCBI Taxonomy" id="6336"/>
    <lineage>
        <taxon>Eukaryota</taxon>
        <taxon>Metazoa</taxon>
        <taxon>Ecdysozoa</taxon>
        <taxon>Nematoda</taxon>
        <taxon>Enoplea</taxon>
        <taxon>Dorylaimia</taxon>
        <taxon>Trichinellida</taxon>
        <taxon>Trichinellidae</taxon>
        <taxon>Trichinella</taxon>
    </lineage>
</organism>
<comment type="similarity">
    <text evidence="1">Belongs to the CNPPD1 family.</text>
</comment>
<sequence>MSFRYKQLRQRFQRTLYYTKNQKIDQLSYPLTKLAVEYFDVTSPFDRLDEQFACDVSIEGAVSPCVFVVALVYLERLRQENKDFFQSTCPDDLYAVAVLCATKFLIDDGLKHSLCNREWATSCSKPLSQINRLEIDFLQKLSWSMMVHSEEFFVMLGVLEKKLAMEQSRIRGYCTYAELEVLTDHYNLEFLIENLLKPVLVTVAFLTAAYALACFSLLSVPDSGQLISVDMNETATYTIPNVTGDGTYDGEVNLWPLFRGKTVVPPSAIGFEKPICKDTLWLSYGRTRNNNAPTVLAVKVIW</sequence>
<dbReference type="Pfam" id="PF08613">
    <property type="entry name" value="Cyclin"/>
    <property type="match status" value="1"/>
</dbReference>
<reference evidence="3 4" key="1">
    <citation type="submission" date="2015-01" db="EMBL/GenBank/DDBJ databases">
        <title>Evolution of Trichinella species and genotypes.</title>
        <authorList>
            <person name="Korhonen P.K."/>
            <person name="Edoardo P."/>
            <person name="Giuseppe L.R."/>
            <person name="Gasser R.B."/>
        </authorList>
    </citation>
    <scope>NUCLEOTIDE SEQUENCE [LARGE SCALE GENOMIC DNA]</scope>
    <source>
        <strain evidence="3">ISS37</strain>
    </source>
</reference>
<accession>A0A0V0SBD1</accession>
<dbReference type="AlphaFoldDB" id="A0A0V0SBD1"/>